<keyword evidence="2" id="KW-1185">Reference proteome</keyword>
<evidence type="ECO:0000313" key="2">
    <source>
        <dbReference type="Proteomes" id="UP001152798"/>
    </source>
</evidence>
<dbReference type="Proteomes" id="UP001152798">
    <property type="component" value="Chromosome 1"/>
</dbReference>
<sequence length="71" mass="8085">MSSIVQDYCDRAFNASSITHPVSCILRHLRSDVPSPPAQFLTRHFRPEDLGRYLRLFHGQLRAGKGPEVVH</sequence>
<evidence type="ECO:0000313" key="1">
    <source>
        <dbReference type="EMBL" id="CAH1388846.1"/>
    </source>
</evidence>
<proteinExistence type="predicted"/>
<name>A0A9P0GZ56_NEZVI</name>
<gene>
    <name evidence="1" type="ORF">NEZAVI_LOCUS375</name>
</gene>
<dbReference type="EMBL" id="OV725077">
    <property type="protein sequence ID" value="CAH1388846.1"/>
    <property type="molecule type" value="Genomic_DNA"/>
</dbReference>
<accession>A0A9P0GZ56</accession>
<dbReference type="OrthoDB" id="10551858at2759"/>
<reference evidence="1" key="1">
    <citation type="submission" date="2022-01" db="EMBL/GenBank/DDBJ databases">
        <authorList>
            <person name="King R."/>
        </authorList>
    </citation>
    <scope>NUCLEOTIDE SEQUENCE</scope>
</reference>
<dbReference type="AlphaFoldDB" id="A0A9P0GZ56"/>
<protein>
    <submittedName>
        <fullName evidence="1">Uncharacterized protein</fullName>
    </submittedName>
</protein>
<organism evidence="1 2">
    <name type="scientific">Nezara viridula</name>
    <name type="common">Southern green stink bug</name>
    <name type="synonym">Cimex viridulus</name>
    <dbReference type="NCBI Taxonomy" id="85310"/>
    <lineage>
        <taxon>Eukaryota</taxon>
        <taxon>Metazoa</taxon>
        <taxon>Ecdysozoa</taxon>
        <taxon>Arthropoda</taxon>
        <taxon>Hexapoda</taxon>
        <taxon>Insecta</taxon>
        <taxon>Pterygota</taxon>
        <taxon>Neoptera</taxon>
        <taxon>Paraneoptera</taxon>
        <taxon>Hemiptera</taxon>
        <taxon>Heteroptera</taxon>
        <taxon>Panheteroptera</taxon>
        <taxon>Pentatomomorpha</taxon>
        <taxon>Pentatomoidea</taxon>
        <taxon>Pentatomidae</taxon>
        <taxon>Pentatominae</taxon>
        <taxon>Nezara</taxon>
    </lineage>
</organism>